<evidence type="ECO:0000256" key="2">
    <source>
        <dbReference type="ARBA" id="ARBA00012452"/>
    </source>
</evidence>
<dbReference type="InterPro" id="IPR004046">
    <property type="entry name" value="GST_C"/>
</dbReference>
<keyword evidence="3" id="KW-0808">Transferase</keyword>
<evidence type="ECO:0000256" key="1">
    <source>
        <dbReference type="ARBA" id="ARBA00010007"/>
    </source>
</evidence>
<dbReference type="SUPFAM" id="SSF52833">
    <property type="entry name" value="Thioredoxin-like"/>
    <property type="match status" value="1"/>
</dbReference>
<keyword evidence="8" id="KW-1185">Reference proteome</keyword>
<dbReference type="InterPro" id="IPR005955">
    <property type="entry name" value="GST_Zeta"/>
</dbReference>
<comment type="caution">
    <text evidence="7">The sequence shown here is derived from an EMBL/GenBank/DDBJ whole genome shotgun (WGS) entry which is preliminary data.</text>
</comment>
<dbReference type="GO" id="GO:0006749">
    <property type="term" value="P:glutathione metabolic process"/>
    <property type="evidence" value="ECO:0007669"/>
    <property type="project" value="TreeGrafter"/>
</dbReference>
<proteinExistence type="inferred from homology"/>
<gene>
    <name evidence="7" type="ORF">LUZ61_000499</name>
</gene>
<dbReference type="GO" id="GO:0006559">
    <property type="term" value="P:L-phenylalanine catabolic process"/>
    <property type="evidence" value="ECO:0007669"/>
    <property type="project" value="TreeGrafter"/>
</dbReference>
<dbReference type="Pfam" id="PF14497">
    <property type="entry name" value="GST_C_3"/>
    <property type="match status" value="1"/>
</dbReference>
<dbReference type="PROSITE" id="PS50405">
    <property type="entry name" value="GST_CTER"/>
    <property type="match status" value="1"/>
</dbReference>
<dbReference type="NCBIfam" id="TIGR01262">
    <property type="entry name" value="maiA"/>
    <property type="match status" value="1"/>
</dbReference>
<dbReference type="SFLD" id="SFLDG00358">
    <property type="entry name" value="Main_(cytGST)"/>
    <property type="match status" value="1"/>
</dbReference>
<dbReference type="Gene3D" id="1.20.1050.10">
    <property type="match status" value="1"/>
</dbReference>
<dbReference type="InterPro" id="IPR036249">
    <property type="entry name" value="Thioredoxin-like_sf"/>
</dbReference>
<dbReference type="GO" id="GO:0004364">
    <property type="term" value="F:glutathione transferase activity"/>
    <property type="evidence" value="ECO:0007669"/>
    <property type="project" value="UniProtKB-EC"/>
</dbReference>
<dbReference type="PROSITE" id="PS50404">
    <property type="entry name" value="GST_NTER"/>
    <property type="match status" value="1"/>
</dbReference>
<dbReference type="SFLD" id="SFLDS00019">
    <property type="entry name" value="Glutathione_Transferase_(cytos"/>
    <property type="match status" value="1"/>
</dbReference>
<evidence type="ECO:0000256" key="3">
    <source>
        <dbReference type="ARBA" id="ARBA00022679"/>
    </source>
</evidence>
<dbReference type="InterPro" id="IPR004045">
    <property type="entry name" value="Glutathione_S-Trfase_N"/>
</dbReference>
<sequence length="217" mass="24062">MADQGKLTLYSWWLSSCAYRIRIVLNLKGLDYEYKAVDLLKGDQSDPDFVRINPMKFVPALVDGDTVIGDSFAIGLYLEEKYPQSPLLPRDLKKKALNIQIASIVGTGIQPLQNLVVVNYIEQKLGSQEKDAWTTDQVNRVFTALEKLLNGCAGKYAVGDEIGLGDVFLAPQLYYVIKILQIDVSNYPILARLHAAYGEIPAFQAAVPENQPDAPSI</sequence>
<dbReference type="PANTHER" id="PTHR42673">
    <property type="entry name" value="MALEYLACETOACETATE ISOMERASE"/>
    <property type="match status" value="1"/>
</dbReference>
<dbReference type="InterPro" id="IPR036282">
    <property type="entry name" value="Glutathione-S-Trfase_C_sf"/>
</dbReference>
<dbReference type="FunFam" id="3.40.30.10:FF:000100">
    <property type="entry name" value="Glutathione S-transferase Z1"/>
    <property type="match status" value="1"/>
</dbReference>
<protein>
    <recommendedName>
        <fullName evidence="2">glutathione transferase</fullName>
        <ecNumber evidence="2">2.5.1.18</ecNumber>
    </recommendedName>
</protein>
<dbReference type="Proteomes" id="UP001210211">
    <property type="component" value="Unassembled WGS sequence"/>
</dbReference>
<evidence type="ECO:0000313" key="8">
    <source>
        <dbReference type="Proteomes" id="UP001210211"/>
    </source>
</evidence>
<dbReference type="GO" id="GO:0016034">
    <property type="term" value="F:maleylacetoacetate isomerase activity"/>
    <property type="evidence" value="ECO:0007669"/>
    <property type="project" value="TreeGrafter"/>
</dbReference>
<dbReference type="EMBL" id="JAMRDG010000001">
    <property type="protein sequence ID" value="KAJ3696794.1"/>
    <property type="molecule type" value="Genomic_DNA"/>
</dbReference>
<accession>A0AAD5ZFM2</accession>
<dbReference type="GO" id="GO:0005737">
    <property type="term" value="C:cytoplasm"/>
    <property type="evidence" value="ECO:0007669"/>
    <property type="project" value="InterPro"/>
</dbReference>
<comment type="catalytic activity">
    <reaction evidence="4">
        <text>RX + glutathione = an S-substituted glutathione + a halide anion + H(+)</text>
        <dbReference type="Rhea" id="RHEA:16437"/>
        <dbReference type="ChEBI" id="CHEBI:15378"/>
        <dbReference type="ChEBI" id="CHEBI:16042"/>
        <dbReference type="ChEBI" id="CHEBI:17792"/>
        <dbReference type="ChEBI" id="CHEBI:57925"/>
        <dbReference type="ChEBI" id="CHEBI:90779"/>
        <dbReference type="EC" id="2.5.1.18"/>
    </reaction>
</comment>
<feature type="domain" description="GST N-terminal" evidence="5">
    <location>
        <begin position="5"/>
        <end position="86"/>
    </location>
</feature>
<dbReference type="Pfam" id="PF02798">
    <property type="entry name" value="GST_N"/>
    <property type="match status" value="1"/>
</dbReference>
<dbReference type="EC" id="2.5.1.18" evidence="2"/>
<name>A0AAD5ZFM2_9POAL</name>
<evidence type="ECO:0000313" key="7">
    <source>
        <dbReference type="EMBL" id="KAJ3696794.1"/>
    </source>
</evidence>
<dbReference type="Gene3D" id="3.40.30.10">
    <property type="entry name" value="Glutaredoxin"/>
    <property type="match status" value="1"/>
</dbReference>
<evidence type="ECO:0000259" key="5">
    <source>
        <dbReference type="PROSITE" id="PS50404"/>
    </source>
</evidence>
<dbReference type="SUPFAM" id="SSF47616">
    <property type="entry name" value="GST C-terminal domain-like"/>
    <property type="match status" value="1"/>
</dbReference>
<dbReference type="CDD" id="cd03042">
    <property type="entry name" value="GST_N_Zeta"/>
    <property type="match status" value="1"/>
</dbReference>
<evidence type="ECO:0000259" key="6">
    <source>
        <dbReference type="PROSITE" id="PS50405"/>
    </source>
</evidence>
<dbReference type="InterPro" id="IPR034330">
    <property type="entry name" value="GST_Zeta_C"/>
</dbReference>
<dbReference type="InterPro" id="IPR034333">
    <property type="entry name" value="GST_Zeta_N"/>
</dbReference>
<dbReference type="FunFam" id="1.20.1050.10:FF:000017">
    <property type="entry name" value="Maleylacetoacetate isomerase"/>
    <property type="match status" value="1"/>
</dbReference>
<dbReference type="PANTHER" id="PTHR42673:SF4">
    <property type="entry name" value="MALEYLACETOACETATE ISOMERASE"/>
    <property type="match status" value="1"/>
</dbReference>
<comment type="similarity">
    <text evidence="1">Belongs to the GST superfamily. Zeta family.</text>
</comment>
<dbReference type="InterPro" id="IPR010987">
    <property type="entry name" value="Glutathione-S-Trfase_C-like"/>
</dbReference>
<dbReference type="AlphaFoldDB" id="A0AAD5ZFM2"/>
<feature type="domain" description="GST C-terminal" evidence="6">
    <location>
        <begin position="91"/>
        <end position="216"/>
    </location>
</feature>
<dbReference type="InterPro" id="IPR040079">
    <property type="entry name" value="Glutathione_S-Trfase"/>
</dbReference>
<dbReference type="GO" id="GO:0009407">
    <property type="term" value="P:toxin catabolic process"/>
    <property type="evidence" value="ECO:0007669"/>
    <property type="project" value="UniProtKB-ARBA"/>
</dbReference>
<organism evidence="7 8">
    <name type="scientific">Rhynchospora tenuis</name>
    <dbReference type="NCBI Taxonomy" id="198213"/>
    <lineage>
        <taxon>Eukaryota</taxon>
        <taxon>Viridiplantae</taxon>
        <taxon>Streptophyta</taxon>
        <taxon>Embryophyta</taxon>
        <taxon>Tracheophyta</taxon>
        <taxon>Spermatophyta</taxon>
        <taxon>Magnoliopsida</taxon>
        <taxon>Liliopsida</taxon>
        <taxon>Poales</taxon>
        <taxon>Cyperaceae</taxon>
        <taxon>Cyperoideae</taxon>
        <taxon>Rhynchosporeae</taxon>
        <taxon>Rhynchospora</taxon>
    </lineage>
</organism>
<reference evidence="7 8" key="1">
    <citation type="journal article" date="2022" name="Cell">
        <title>Repeat-based holocentromeres influence genome architecture and karyotype evolution.</title>
        <authorList>
            <person name="Hofstatter P.G."/>
            <person name="Thangavel G."/>
            <person name="Lux T."/>
            <person name="Neumann P."/>
            <person name="Vondrak T."/>
            <person name="Novak P."/>
            <person name="Zhang M."/>
            <person name="Costa L."/>
            <person name="Castellani M."/>
            <person name="Scott A."/>
            <person name="Toegelov H."/>
            <person name="Fuchs J."/>
            <person name="Mata-Sucre Y."/>
            <person name="Dias Y."/>
            <person name="Vanzela A.L.L."/>
            <person name="Huettel B."/>
            <person name="Almeida C.C.S."/>
            <person name="Simkova H."/>
            <person name="Souza G."/>
            <person name="Pedrosa-Harand A."/>
            <person name="Macas J."/>
            <person name="Mayer K.F.X."/>
            <person name="Houben A."/>
            <person name="Marques A."/>
        </authorList>
    </citation>
    <scope>NUCLEOTIDE SEQUENCE [LARGE SCALE GENOMIC DNA]</scope>
    <source>
        <strain evidence="7">RhyTen1mFocal</strain>
    </source>
</reference>
<dbReference type="PROSITE" id="PS51257">
    <property type="entry name" value="PROKAR_LIPOPROTEIN"/>
    <property type="match status" value="1"/>
</dbReference>
<dbReference type="CDD" id="cd03191">
    <property type="entry name" value="GST_C_Zeta"/>
    <property type="match status" value="1"/>
</dbReference>
<evidence type="ECO:0000256" key="4">
    <source>
        <dbReference type="ARBA" id="ARBA00047960"/>
    </source>
</evidence>